<dbReference type="EMBL" id="CAJOAY010028448">
    <property type="protein sequence ID" value="CAF4405924.1"/>
    <property type="molecule type" value="Genomic_DNA"/>
</dbReference>
<evidence type="ECO:0000313" key="2">
    <source>
        <dbReference type="Proteomes" id="UP000663881"/>
    </source>
</evidence>
<evidence type="ECO:0000313" key="1">
    <source>
        <dbReference type="EMBL" id="CAF4405924.1"/>
    </source>
</evidence>
<sequence length="90" mass="10641">MHNTNELLFQFGHVNDSIRFQYTGLAGCGREHIQCHRWIGQYDTDGFVQQYEWFWSATFNEIDLQELIPIKAYISTTVKSEPRKTVNQEI</sequence>
<reference evidence="1" key="1">
    <citation type="submission" date="2021-02" db="EMBL/GenBank/DDBJ databases">
        <authorList>
            <person name="Nowell W R."/>
        </authorList>
    </citation>
    <scope>NUCLEOTIDE SEQUENCE</scope>
</reference>
<dbReference type="Proteomes" id="UP000663881">
    <property type="component" value="Unassembled WGS sequence"/>
</dbReference>
<comment type="caution">
    <text evidence="1">The sequence shown here is derived from an EMBL/GenBank/DDBJ whole genome shotgun (WGS) entry which is preliminary data.</text>
</comment>
<dbReference type="AlphaFoldDB" id="A0A820PHU7"/>
<proteinExistence type="predicted"/>
<gene>
    <name evidence="1" type="ORF">OKA104_LOCUS51662</name>
</gene>
<protein>
    <submittedName>
        <fullName evidence="1">Uncharacterized protein</fullName>
    </submittedName>
</protein>
<name>A0A820PHU7_9BILA</name>
<feature type="non-terminal residue" evidence="1">
    <location>
        <position position="90"/>
    </location>
</feature>
<accession>A0A820PHU7</accession>
<organism evidence="1 2">
    <name type="scientific">Adineta steineri</name>
    <dbReference type="NCBI Taxonomy" id="433720"/>
    <lineage>
        <taxon>Eukaryota</taxon>
        <taxon>Metazoa</taxon>
        <taxon>Spiralia</taxon>
        <taxon>Gnathifera</taxon>
        <taxon>Rotifera</taxon>
        <taxon>Eurotatoria</taxon>
        <taxon>Bdelloidea</taxon>
        <taxon>Adinetida</taxon>
        <taxon>Adinetidae</taxon>
        <taxon>Adineta</taxon>
    </lineage>
</organism>